<dbReference type="InterPro" id="IPR050345">
    <property type="entry name" value="Aliph_Amidase/BUP"/>
</dbReference>
<dbReference type="InterPro" id="IPR036526">
    <property type="entry name" value="C-N_Hydrolase_sf"/>
</dbReference>
<gene>
    <name evidence="3" type="ORF">CMQ_3007</name>
</gene>
<dbReference type="PROSITE" id="PS50263">
    <property type="entry name" value="CN_HYDROLASE"/>
    <property type="match status" value="1"/>
</dbReference>
<organism evidence="4">
    <name type="scientific">Grosmannia clavigera (strain kw1407 / UAMH 11150)</name>
    <name type="common">Blue stain fungus</name>
    <name type="synonym">Graphiocladiella clavigera</name>
    <dbReference type="NCBI Taxonomy" id="655863"/>
    <lineage>
        <taxon>Eukaryota</taxon>
        <taxon>Fungi</taxon>
        <taxon>Dikarya</taxon>
        <taxon>Ascomycota</taxon>
        <taxon>Pezizomycotina</taxon>
        <taxon>Sordariomycetes</taxon>
        <taxon>Sordariomycetidae</taxon>
        <taxon>Ophiostomatales</taxon>
        <taxon>Ophiostomataceae</taxon>
        <taxon>Leptographium</taxon>
    </lineage>
</organism>
<dbReference type="STRING" id="655863.F0XH31"/>
<dbReference type="OrthoDB" id="412018at2759"/>
<dbReference type="eggNOG" id="KOG0806">
    <property type="taxonomic scope" value="Eukaryota"/>
</dbReference>
<keyword evidence="4" id="KW-1185">Reference proteome</keyword>
<sequence>MARQFRIAAAQMGSTHYADAREKTLGRMLALLDDAVAKGAQVVLFPETAFGTFFPRHLITDEAELDSFFEHGDVVTQRYNACIFYDGRSGATLSKYRKIHLPGDVEPWADPTALNQLEKRDHSDPIFGMMICNDRRWAESWRVLGLQGVDVVLVGYNTPGFAPHLYGGSAAEATTEERARATEQALFQHRLVMQAHSYTNACFSVCAARAGLDDGRYDLIAGSCIVGPEGNILAEATTDGDEVVVADIDLDACPPGPPAHL</sequence>
<dbReference type="Proteomes" id="UP000007796">
    <property type="component" value="Unassembled WGS sequence"/>
</dbReference>
<dbReference type="InParanoid" id="F0XH31"/>
<evidence type="ECO:0000313" key="3">
    <source>
        <dbReference type="EMBL" id="EFX03078.1"/>
    </source>
</evidence>
<dbReference type="AlphaFoldDB" id="F0XH31"/>
<dbReference type="Gene3D" id="3.60.110.10">
    <property type="entry name" value="Carbon-nitrogen hydrolase"/>
    <property type="match status" value="1"/>
</dbReference>
<name>F0XH31_GROCL</name>
<evidence type="ECO:0000259" key="2">
    <source>
        <dbReference type="PROSITE" id="PS50263"/>
    </source>
</evidence>
<dbReference type="InterPro" id="IPR003010">
    <property type="entry name" value="C-N_Hydrolase"/>
</dbReference>
<dbReference type="GeneID" id="25976060"/>
<feature type="domain" description="CN hydrolase" evidence="2">
    <location>
        <begin position="5"/>
        <end position="250"/>
    </location>
</feature>
<evidence type="ECO:0000313" key="4">
    <source>
        <dbReference type="Proteomes" id="UP000007796"/>
    </source>
</evidence>
<protein>
    <submittedName>
        <fullName evidence="3">N-carbamyl-d-amino acid amidohydrolase</fullName>
    </submittedName>
</protein>
<accession>F0XH31</accession>
<dbReference type="PANTHER" id="PTHR43674:SF12">
    <property type="entry name" value="NITRILASE C965.09-RELATED"/>
    <property type="match status" value="1"/>
</dbReference>
<proteinExistence type="predicted"/>
<dbReference type="SUPFAM" id="SSF56317">
    <property type="entry name" value="Carbon-nitrogen hydrolase"/>
    <property type="match status" value="1"/>
</dbReference>
<dbReference type="Pfam" id="PF00795">
    <property type="entry name" value="CN_hydrolase"/>
    <property type="match status" value="2"/>
</dbReference>
<keyword evidence="1 3" id="KW-0378">Hydrolase</keyword>
<dbReference type="PANTHER" id="PTHR43674">
    <property type="entry name" value="NITRILASE C965.09-RELATED"/>
    <property type="match status" value="1"/>
</dbReference>
<dbReference type="GO" id="GO:0016811">
    <property type="term" value="F:hydrolase activity, acting on carbon-nitrogen (but not peptide) bonds, in linear amides"/>
    <property type="evidence" value="ECO:0007669"/>
    <property type="project" value="TreeGrafter"/>
</dbReference>
<reference evidence="3 4" key="1">
    <citation type="journal article" date="2011" name="Proc. Natl. Acad. Sci. U.S.A.">
        <title>Genome and transcriptome analyses of the mountain pine beetle-fungal symbiont Grosmannia clavigera, a lodgepole pine pathogen.</title>
        <authorList>
            <person name="DiGuistini S."/>
            <person name="Wang Y."/>
            <person name="Liao N.Y."/>
            <person name="Taylor G."/>
            <person name="Tanguay P."/>
            <person name="Feau N."/>
            <person name="Henrissat B."/>
            <person name="Chan S.K."/>
            <person name="Hesse-Orce U."/>
            <person name="Alamouti S.M."/>
            <person name="Tsui C.K.M."/>
            <person name="Docking R.T."/>
            <person name="Levasseur A."/>
            <person name="Haridas S."/>
            <person name="Robertson G."/>
            <person name="Birol I."/>
            <person name="Holt R.A."/>
            <person name="Marra M.A."/>
            <person name="Hamelin R.C."/>
            <person name="Hirst M."/>
            <person name="Jones S.J.M."/>
            <person name="Bohlmann J."/>
            <person name="Breuil C."/>
        </authorList>
    </citation>
    <scope>NUCLEOTIDE SEQUENCE [LARGE SCALE GENOMIC DNA]</scope>
    <source>
        <strain evidence="4">kw1407 / UAMH 11150</strain>
    </source>
</reference>
<dbReference type="RefSeq" id="XP_014172560.1">
    <property type="nucleotide sequence ID" value="XM_014317085.1"/>
</dbReference>
<dbReference type="EMBL" id="GL629769">
    <property type="protein sequence ID" value="EFX03078.1"/>
    <property type="molecule type" value="Genomic_DNA"/>
</dbReference>
<dbReference type="HOGENOM" id="CLU_030130_0_0_1"/>
<evidence type="ECO:0000256" key="1">
    <source>
        <dbReference type="ARBA" id="ARBA00022801"/>
    </source>
</evidence>